<organism evidence="2 3">
    <name type="scientific">Thauera terpenica 58Eu</name>
    <dbReference type="NCBI Taxonomy" id="1348657"/>
    <lineage>
        <taxon>Bacteria</taxon>
        <taxon>Pseudomonadati</taxon>
        <taxon>Pseudomonadota</taxon>
        <taxon>Betaproteobacteria</taxon>
        <taxon>Rhodocyclales</taxon>
        <taxon>Zoogloeaceae</taxon>
        <taxon>Thauera</taxon>
    </lineage>
</organism>
<dbReference type="STRING" id="1348657.M622_01390"/>
<dbReference type="Proteomes" id="UP000015455">
    <property type="component" value="Unassembled WGS sequence"/>
</dbReference>
<dbReference type="eggNOG" id="ENOG5032TSH">
    <property type="taxonomic scope" value="Bacteria"/>
</dbReference>
<dbReference type="PATRIC" id="fig|1348657.5.peg.282"/>
<evidence type="ECO:0000313" key="2">
    <source>
        <dbReference type="EMBL" id="EPZ17451.1"/>
    </source>
</evidence>
<name>S9ZS91_9RHOO</name>
<keyword evidence="1" id="KW-0732">Signal</keyword>
<comment type="caution">
    <text evidence="2">The sequence shown here is derived from an EMBL/GenBank/DDBJ whole genome shotgun (WGS) entry which is preliminary data.</text>
</comment>
<evidence type="ECO:0000256" key="1">
    <source>
        <dbReference type="SAM" id="SignalP"/>
    </source>
</evidence>
<keyword evidence="3" id="KW-1185">Reference proteome</keyword>
<gene>
    <name evidence="2" type="ORF">M622_01390</name>
</gene>
<proteinExistence type="predicted"/>
<feature type="chain" id="PRO_5004561817" evidence="1">
    <location>
        <begin position="25"/>
        <end position="158"/>
    </location>
</feature>
<sequence>MTRSPRLLLTLLLGALSVASPAQAESMSCPSLAEAVQVAACPSEEELRYTFLGFCGDGARLYGGDVLTCATFENYRAAKNYALWESADGQFSGYLSCNVAADTIHASKAQRMHAQRKGNLSRLICDYDNEHRLIHRTKAICKVEAEDCSAGECRAVCE</sequence>
<protein>
    <submittedName>
        <fullName evidence="2">Uncharacterized protein</fullName>
    </submittedName>
</protein>
<dbReference type="OrthoDB" id="8526680at2"/>
<feature type="signal peptide" evidence="1">
    <location>
        <begin position="1"/>
        <end position="24"/>
    </location>
</feature>
<accession>S9ZS91</accession>
<reference evidence="2 3" key="1">
    <citation type="submission" date="2013-06" db="EMBL/GenBank/DDBJ databases">
        <title>Draft genome sequence of Thauera terpenica.</title>
        <authorList>
            <person name="Liu B."/>
            <person name="Frostegard A.H."/>
            <person name="Shapleigh J.P."/>
        </authorList>
    </citation>
    <scope>NUCLEOTIDE SEQUENCE [LARGE SCALE GENOMIC DNA]</scope>
    <source>
        <strain evidence="2 3">58Eu</strain>
    </source>
</reference>
<dbReference type="RefSeq" id="WP_021247740.1">
    <property type="nucleotide sequence ID" value="NZ_ATJV01000001.1"/>
</dbReference>
<dbReference type="AlphaFoldDB" id="S9ZS91"/>
<evidence type="ECO:0000313" key="3">
    <source>
        <dbReference type="Proteomes" id="UP000015455"/>
    </source>
</evidence>
<dbReference type="EMBL" id="ATJV01000001">
    <property type="protein sequence ID" value="EPZ17451.1"/>
    <property type="molecule type" value="Genomic_DNA"/>
</dbReference>